<keyword evidence="2 5" id="KW-0812">Transmembrane</keyword>
<evidence type="ECO:0000256" key="5">
    <source>
        <dbReference type="SAM" id="Phobius"/>
    </source>
</evidence>
<evidence type="ECO:0000256" key="2">
    <source>
        <dbReference type="ARBA" id="ARBA00022692"/>
    </source>
</evidence>
<organism evidence="6 7">
    <name type="scientific">Ruminococcus callidus ATCC 27760</name>
    <dbReference type="NCBI Taxonomy" id="411473"/>
    <lineage>
        <taxon>Bacteria</taxon>
        <taxon>Bacillati</taxon>
        <taxon>Bacillota</taxon>
        <taxon>Clostridia</taxon>
        <taxon>Eubacteriales</taxon>
        <taxon>Oscillospiraceae</taxon>
        <taxon>Ruminococcus</taxon>
    </lineage>
</organism>
<sequence length="291" mass="32153">MHQTWWLYDLTVLAVLILCIWGGWRRGLISSVAGLLGYAAAALLAGVLAQPAAEYVYDRWLAEPCAAILEQKMEQYHLADDLQQTLGNYGIQLDDAALQQIADNPDNASEELYSVVSQKTGLPAELVQQGLSQSIDSASSQLFTEMPSWMHEAILPQQSSQELQNRTVQAAAMVLSSNTSDAAKQLTKLYVRPVLIIMVKTFTFSVLFLLISVLIQGIIKGLSAFRRTEGIRLTDQVVGAGLGAVQAIFLLVLMVKLTGWIVEHGENQIAFFNQAEIQKSVLFQHLYQLMQ</sequence>
<gene>
    <name evidence="6" type="ORF">RUMCAL_00953</name>
</gene>
<keyword evidence="7" id="KW-1185">Reference proteome</keyword>
<dbReference type="PATRIC" id="fig|411473.3.peg.776"/>
<dbReference type="InterPro" id="IPR003825">
    <property type="entry name" value="Colicin-V_CvpA"/>
</dbReference>
<feature type="transmembrane region" description="Helical" evidence="5">
    <location>
        <begin position="194"/>
        <end position="219"/>
    </location>
</feature>
<feature type="transmembrane region" description="Helical" evidence="5">
    <location>
        <begin position="7"/>
        <end position="24"/>
    </location>
</feature>
<keyword evidence="3 5" id="KW-1133">Transmembrane helix</keyword>
<dbReference type="GO" id="GO:0009403">
    <property type="term" value="P:toxin biosynthetic process"/>
    <property type="evidence" value="ECO:0007669"/>
    <property type="project" value="InterPro"/>
</dbReference>
<evidence type="ECO:0000256" key="1">
    <source>
        <dbReference type="ARBA" id="ARBA00004141"/>
    </source>
</evidence>
<comment type="subcellular location">
    <subcellularLocation>
        <location evidence="1">Membrane</location>
        <topology evidence="1">Multi-pass membrane protein</topology>
    </subcellularLocation>
</comment>
<dbReference type="Proteomes" id="UP000016662">
    <property type="component" value="Unassembled WGS sequence"/>
</dbReference>
<dbReference type="EMBL" id="AWVF01000110">
    <property type="protein sequence ID" value="ERJ96623.1"/>
    <property type="molecule type" value="Genomic_DNA"/>
</dbReference>
<evidence type="ECO:0000256" key="4">
    <source>
        <dbReference type="ARBA" id="ARBA00023136"/>
    </source>
</evidence>
<name>U2MBF6_9FIRM</name>
<dbReference type="STRING" id="411473.RUMCAL_00953"/>
<keyword evidence="4 5" id="KW-0472">Membrane</keyword>
<dbReference type="HOGENOM" id="CLU_956093_0_0_9"/>
<evidence type="ECO:0008006" key="8">
    <source>
        <dbReference type="Google" id="ProtNLM"/>
    </source>
</evidence>
<protein>
    <recommendedName>
        <fullName evidence="8">CvpA family protein</fullName>
    </recommendedName>
</protein>
<reference evidence="6 7" key="1">
    <citation type="submission" date="2013-07" db="EMBL/GenBank/DDBJ databases">
        <authorList>
            <person name="Weinstock G."/>
            <person name="Sodergren E."/>
            <person name="Wylie T."/>
            <person name="Fulton L."/>
            <person name="Fulton R."/>
            <person name="Fronick C."/>
            <person name="O'Laughlin M."/>
            <person name="Godfrey J."/>
            <person name="Miner T."/>
            <person name="Herter B."/>
            <person name="Appelbaum E."/>
            <person name="Cordes M."/>
            <person name="Lek S."/>
            <person name="Wollam A."/>
            <person name="Pepin K.H."/>
            <person name="Palsikar V.B."/>
            <person name="Mitreva M."/>
            <person name="Wilson R.K."/>
        </authorList>
    </citation>
    <scope>NUCLEOTIDE SEQUENCE [LARGE SCALE GENOMIC DNA]</scope>
    <source>
        <strain evidence="6 7">ATCC 27760</strain>
    </source>
</reference>
<dbReference type="GO" id="GO:0016020">
    <property type="term" value="C:membrane"/>
    <property type="evidence" value="ECO:0007669"/>
    <property type="project" value="UniProtKB-SubCell"/>
</dbReference>
<feature type="transmembrane region" description="Helical" evidence="5">
    <location>
        <begin position="30"/>
        <end position="49"/>
    </location>
</feature>
<feature type="transmembrane region" description="Helical" evidence="5">
    <location>
        <begin position="239"/>
        <end position="262"/>
    </location>
</feature>
<proteinExistence type="predicted"/>
<dbReference type="eggNOG" id="ENOG5033GZ8">
    <property type="taxonomic scope" value="Bacteria"/>
</dbReference>
<comment type="caution">
    <text evidence="6">The sequence shown here is derived from an EMBL/GenBank/DDBJ whole genome shotgun (WGS) entry which is preliminary data.</text>
</comment>
<accession>U2MBF6</accession>
<evidence type="ECO:0000313" key="6">
    <source>
        <dbReference type="EMBL" id="ERJ96623.1"/>
    </source>
</evidence>
<dbReference type="AlphaFoldDB" id="U2MBF6"/>
<evidence type="ECO:0000256" key="3">
    <source>
        <dbReference type="ARBA" id="ARBA00022989"/>
    </source>
</evidence>
<dbReference type="Pfam" id="PF02674">
    <property type="entry name" value="Colicin_V"/>
    <property type="match status" value="1"/>
</dbReference>
<evidence type="ECO:0000313" key="7">
    <source>
        <dbReference type="Proteomes" id="UP000016662"/>
    </source>
</evidence>